<feature type="coiled-coil region" evidence="1">
    <location>
        <begin position="288"/>
        <end position="329"/>
    </location>
</feature>
<evidence type="ECO:0000313" key="2">
    <source>
        <dbReference type="EMBL" id="GMT17232.1"/>
    </source>
</evidence>
<keyword evidence="3" id="KW-1185">Reference proteome</keyword>
<gene>
    <name evidence="2" type="ORF">PFISCL1PPCAC_8529</name>
</gene>
<feature type="non-terminal residue" evidence="2">
    <location>
        <position position="1"/>
    </location>
</feature>
<dbReference type="Proteomes" id="UP001432322">
    <property type="component" value="Unassembled WGS sequence"/>
</dbReference>
<name>A0AAV5VGH2_9BILA</name>
<evidence type="ECO:0000256" key="1">
    <source>
        <dbReference type="SAM" id="Coils"/>
    </source>
</evidence>
<reference evidence="2" key="1">
    <citation type="submission" date="2023-10" db="EMBL/GenBank/DDBJ databases">
        <title>Genome assembly of Pristionchus species.</title>
        <authorList>
            <person name="Yoshida K."/>
            <person name="Sommer R.J."/>
        </authorList>
    </citation>
    <scope>NUCLEOTIDE SEQUENCE</scope>
    <source>
        <strain evidence="2">RS5133</strain>
    </source>
</reference>
<organism evidence="2 3">
    <name type="scientific">Pristionchus fissidentatus</name>
    <dbReference type="NCBI Taxonomy" id="1538716"/>
    <lineage>
        <taxon>Eukaryota</taxon>
        <taxon>Metazoa</taxon>
        <taxon>Ecdysozoa</taxon>
        <taxon>Nematoda</taxon>
        <taxon>Chromadorea</taxon>
        <taxon>Rhabditida</taxon>
        <taxon>Rhabditina</taxon>
        <taxon>Diplogasteromorpha</taxon>
        <taxon>Diplogasteroidea</taxon>
        <taxon>Neodiplogasteridae</taxon>
        <taxon>Pristionchus</taxon>
    </lineage>
</organism>
<dbReference type="EMBL" id="BTSY01000003">
    <property type="protein sequence ID" value="GMT17232.1"/>
    <property type="molecule type" value="Genomic_DNA"/>
</dbReference>
<proteinExistence type="predicted"/>
<accession>A0AAV5VGH2</accession>
<keyword evidence="1" id="KW-0175">Coiled coil</keyword>
<comment type="caution">
    <text evidence="2">The sequence shown here is derived from an EMBL/GenBank/DDBJ whole genome shotgun (WGS) entry which is preliminary data.</text>
</comment>
<evidence type="ECO:0000313" key="3">
    <source>
        <dbReference type="Proteomes" id="UP001432322"/>
    </source>
</evidence>
<dbReference type="AlphaFoldDB" id="A0AAV5VGH2"/>
<sequence length="329" mass="38168">LQMSLTLTEIDDGPLTSARRYYVTDSGAVVQPIWSPRQFVIRFPGDRTQVEQEAWNSVMGAVGNDVYFADTISFPGFYCVKRATVKNNFKVTNLYKLNTDNNYIYNDVPYYFVRRADHLHVFSLDECINDNCEGKTFAIKTYPQSMISMFLHKTHLVIERADPRDGSYVYLHRYTAGSAESLGNYFSISNRQFYQFGERLLRFTARMELCSFNISSFKESVLLSTIGFNWADAVISHISVSGLVFIRARVNEEQRTRVYTVQLPKDFAEEPIFLNEMRAPAELGIAPEEDQDEEKVELRSENERLKKENEELERKYKKLLMMVARTEES</sequence>
<protein>
    <submittedName>
        <fullName evidence="2">Uncharacterized protein</fullName>
    </submittedName>
</protein>